<dbReference type="Proteomes" id="UP000651728">
    <property type="component" value="Unassembled WGS sequence"/>
</dbReference>
<sequence length="139" mass="15282">MGVHLAGYTETQARLGELLDAAERGRSATARFGDRTVAVVDGECLRRFLARTCPSKVQVGAEAGGWSAFIPGLPFAADGSTFDEAIDELIDAVREYAEDWQDRLLDAPGHRDNWGLVQMFCLSSDEQLREWLIGLGDHK</sequence>
<dbReference type="SUPFAM" id="SSF143100">
    <property type="entry name" value="TTHA1013/TTHA0281-like"/>
    <property type="match status" value="1"/>
</dbReference>
<gene>
    <name evidence="1" type="ORF">Mam01_06260</name>
</gene>
<dbReference type="RefSeq" id="WP_204283981.1">
    <property type="nucleotide sequence ID" value="NZ_BAABEJ010000003.1"/>
</dbReference>
<evidence type="ECO:0000313" key="1">
    <source>
        <dbReference type="EMBL" id="GIH30462.1"/>
    </source>
</evidence>
<evidence type="ECO:0008006" key="3">
    <source>
        <dbReference type="Google" id="ProtNLM"/>
    </source>
</evidence>
<dbReference type="Gene3D" id="3.30.160.620">
    <property type="match status" value="1"/>
</dbReference>
<accession>A0ABQ4F6M4</accession>
<organism evidence="1 2">
    <name type="scientific">Microbispora amethystogenes</name>
    <dbReference type="NCBI Taxonomy" id="1427754"/>
    <lineage>
        <taxon>Bacteria</taxon>
        <taxon>Bacillati</taxon>
        <taxon>Actinomycetota</taxon>
        <taxon>Actinomycetes</taxon>
        <taxon>Streptosporangiales</taxon>
        <taxon>Streptosporangiaceae</taxon>
        <taxon>Microbispora</taxon>
    </lineage>
</organism>
<protein>
    <recommendedName>
        <fullName evidence="3">Prevent-host-death protein</fullName>
    </recommendedName>
</protein>
<keyword evidence="2" id="KW-1185">Reference proteome</keyword>
<proteinExistence type="predicted"/>
<name>A0ABQ4F6M4_9ACTN</name>
<dbReference type="InterPro" id="IPR035069">
    <property type="entry name" value="TTHA1013/TTHA0281-like"/>
</dbReference>
<evidence type="ECO:0000313" key="2">
    <source>
        <dbReference type="Proteomes" id="UP000651728"/>
    </source>
</evidence>
<dbReference type="EMBL" id="BOOB01000004">
    <property type="protein sequence ID" value="GIH30462.1"/>
    <property type="molecule type" value="Genomic_DNA"/>
</dbReference>
<reference evidence="1 2" key="1">
    <citation type="submission" date="2021-01" db="EMBL/GenBank/DDBJ databases">
        <title>Whole genome shotgun sequence of Microbispora amethystogenes NBRC 101907.</title>
        <authorList>
            <person name="Komaki H."/>
            <person name="Tamura T."/>
        </authorList>
    </citation>
    <scope>NUCLEOTIDE SEQUENCE [LARGE SCALE GENOMIC DNA]</scope>
    <source>
        <strain evidence="1 2">NBRC 101907</strain>
    </source>
</reference>
<comment type="caution">
    <text evidence="1">The sequence shown here is derived from an EMBL/GenBank/DDBJ whole genome shotgun (WGS) entry which is preliminary data.</text>
</comment>